<evidence type="ECO:0000313" key="4">
    <source>
        <dbReference type="EMBL" id="NLR66921.1"/>
    </source>
</evidence>
<feature type="region of interest" description="Disordered" evidence="1">
    <location>
        <begin position="98"/>
        <end position="119"/>
    </location>
</feature>
<reference evidence="4 5" key="1">
    <citation type="submission" date="2020-04" db="EMBL/GenBank/DDBJ databases">
        <authorList>
            <person name="Yin C."/>
        </authorList>
    </citation>
    <scope>NUCLEOTIDE SEQUENCE [LARGE SCALE GENOMIC DNA]</scope>
    <source>
        <strain evidence="4 5">Ae27</strain>
    </source>
</reference>
<accession>A0A847S5Q4</accession>
<keyword evidence="2" id="KW-1133">Transmembrane helix</keyword>
<name>A0A847S5Q4_9BACT</name>
<proteinExistence type="predicted"/>
<evidence type="ECO:0000313" key="5">
    <source>
        <dbReference type="Proteomes" id="UP000570474"/>
    </source>
</evidence>
<protein>
    <submittedName>
        <fullName evidence="4">Tape measure protein</fullName>
    </submittedName>
</protein>
<feature type="transmembrane region" description="Helical" evidence="2">
    <location>
        <begin position="386"/>
        <end position="406"/>
    </location>
</feature>
<dbReference type="EMBL" id="JABAIA010000002">
    <property type="protein sequence ID" value="NLR66921.1"/>
    <property type="molecule type" value="Genomic_DNA"/>
</dbReference>
<comment type="caution">
    <text evidence="4">The sequence shown here is derived from an EMBL/GenBank/DDBJ whole genome shotgun (WGS) entry which is preliminary data.</text>
</comment>
<feature type="transmembrane region" description="Helical" evidence="2">
    <location>
        <begin position="356"/>
        <end position="374"/>
    </location>
</feature>
<dbReference type="NCBIfam" id="TIGR02675">
    <property type="entry name" value="tape_meas_nterm"/>
    <property type="match status" value="1"/>
</dbReference>
<dbReference type="Proteomes" id="UP000570474">
    <property type="component" value="Unassembled WGS sequence"/>
</dbReference>
<organism evidence="4 5">
    <name type="scientific">Chitinophaga varians</name>
    <dbReference type="NCBI Taxonomy" id="2202339"/>
    <lineage>
        <taxon>Bacteria</taxon>
        <taxon>Pseudomonadati</taxon>
        <taxon>Bacteroidota</taxon>
        <taxon>Chitinophagia</taxon>
        <taxon>Chitinophagales</taxon>
        <taxon>Chitinophagaceae</taxon>
        <taxon>Chitinophaga</taxon>
    </lineage>
</organism>
<evidence type="ECO:0000259" key="3">
    <source>
        <dbReference type="Pfam" id="PF20155"/>
    </source>
</evidence>
<evidence type="ECO:0000256" key="2">
    <source>
        <dbReference type="SAM" id="Phobius"/>
    </source>
</evidence>
<feature type="domain" description="Tape measure protein N-terminal" evidence="3">
    <location>
        <begin position="137"/>
        <end position="301"/>
    </location>
</feature>
<dbReference type="Pfam" id="PF20155">
    <property type="entry name" value="TMP_3"/>
    <property type="match status" value="1"/>
</dbReference>
<dbReference type="InterPro" id="IPR013491">
    <property type="entry name" value="Tape_meas_N"/>
</dbReference>
<sequence length="602" mass="63743">MSVGFGEMNEAAIAAFGKVSDWQRKVIANNGTMSMSIGEIQKKLEKIEALRSNSKSMASIVALDKVKTSLQGRIDSVNTFSSTINELNKATAAASAMASSSSLPGSADDTGDAGKKKKEKREYNFPIDKVISGAAGLIKMGMDIEQTELAFKKFTGSAESAKEMISSLQHMGASTPFRTNDLIGNAQGLMQSGVAAKNILPTLTMLGNVSGGNKEKMTELVKAYSKITESGKLTSETTKELAAAGFNPLERISAKTGIEVETLQKRLEAGKISAKQLTTVMADAASGNGAFANGMKDQSESATSRWGQFNDILQTVQTTIGSALLPIAADFIDNALIPIATWLQTAAVWLTQNADWFGFLGTVIGGLILGYKLWTMWQAALNLVMNLSPIGLMVGAGVALIGVVIYCWNTFEKFRGGLWGTWEAMKAFIGLIKDFLIDSLKGVASGLSGIGKALMHMFKGEWSQAWEVGKTAVADLTGVTAIKNAYNNGGKVKAAFNEGYGKGVNAPKIKLGNPFATPVMPTGFTGEGNTAPGAKLSGLDGAKNKTEGITGGGNKNIIINLQKLFDNINIHTTQLKEGANEVEQMVTEAFLRVLNSANAINI</sequence>
<keyword evidence="2" id="KW-0472">Membrane</keyword>
<evidence type="ECO:0000256" key="1">
    <source>
        <dbReference type="SAM" id="MobiDB-lite"/>
    </source>
</evidence>
<keyword evidence="2" id="KW-0812">Transmembrane</keyword>
<gene>
    <name evidence="4" type="ORF">HGH92_21615</name>
</gene>
<keyword evidence="5" id="KW-1185">Reference proteome</keyword>
<dbReference type="AlphaFoldDB" id="A0A847S5Q4"/>
<dbReference type="RefSeq" id="WP_168872819.1">
    <property type="nucleotide sequence ID" value="NZ_JABAIA010000002.1"/>
</dbReference>
<feature type="compositionally biased region" description="Low complexity" evidence="1">
    <location>
        <begin position="98"/>
        <end position="107"/>
    </location>
</feature>